<reference evidence="2" key="1">
    <citation type="journal article" date="2019" name="Sci. Rep.">
        <title>Draft genome of Tanacetum cinerariifolium, the natural source of mosquito coil.</title>
        <authorList>
            <person name="Yamashiro T."/>
            <person name="Shiraishi A."/>
            <person name="Satake H."/>
            <person name="Nakayama K."/>
        </authorList>
    </citation>
    <scope>NUCLEOTIDE SEQUENCE</scope>
</reference>
<dbReference type="InterPro" id="IPR025724">
    <property type="entry name" value="GAG-pre-integrase_dom"/>
</dbReference>
<organism evidence="2">
    <name type="scientific">Tanacetum cinerariifolium</name>
    <name type="common">Dalmatian daisy</name>
    <name type="synonym">Chrysanthemum cinerariifolium</name>
    <dbReference type="NCBI Taxonomy" id="118510"/>
    <lineage>
        <taxon>Eukaryota</taxon>
        <taxon>Viridiplantae</taxon>
        <taxon>Streptophyta</taxon>
        <taxon>Embryophyta</taxon>
        <taxon>Tracheophyta</taxon>
        <taxon>Spermatophyta</taxon>
        <taxon>Magnoliopsida</taxon>
        <taxon>eudicotyledons</taxon>
        <taxon>Gunneridae</taxon>
        <taxon>Pentapetalae</taxon>
        <taxon>asterids</taxon>
        <taxon>campanulids</taxon>
        <taxon>Asterales</taxon>
        <taxon>Asteraceae</taxon>
        <taxon>Asteroideae</taxon>
        <taxon>Anthemideae</taxon>
        <taxon>Anthemidinae</taxon>
        <taxon>Tanacetum</taxon>
    </lineage>
</organism>
<feature type="domain" description="GAG-pre-integrase" evidence="1">
    <location>
        <begin position="107"/>
        <end position="176"/>
    </location>
</feature>
<dbReference type="AlphaFoldDB" id="A0A699IPY5"/>
<evidence type="ECO:0000313" key="2">
    <source>
        <dbReference type="EMBL" id="GEZ68643.1"/>
    </source>
</evidence>
<proteinExistence type="predicted"/>
<accession>A0A699IPY5</accession>
<comment type="caution">
    <text evidence="2">The sequence shown here is derived from an EMBL/GenBank/DDBJ whole genome shotgun (WGS) entry which is preliminary data.</text>
</comment>
<dbReference type="EMBL" id="BKCJ010310020">
    <property type="protein sequence ID" value="GEZ68643.1"/>
    <property type="molecule type" value="Genomic_DNA"/>
</dbReference>
<gene>
    <name evidence="2" type="ORF">Tci_540616</name>
</gene>
<sequence length="207" mass="23829">MPCDMLQVWSNLLTRDPLLEVTYVYTTVSREESHREILESSTLTKSKLNPVSFAAKVYKRNNNASNSRGSTTFNNNSKLFVGFNEDTCYIQDLKRETVLGISSESGGLYLFNMDNDKFVGMSIMVMSFNVSKDLWHNRLGHPANQVYQVLYVLKNDMHLSKSVNVTTCEIYHRAKQSREPFPLNDHKSEKLGELIHLDLWGLYKVYS</sequence>
<protein>
    <submittedName>
        <fullName evidence="2">Ribonuclease H-like domain-containing protein</fullName>
    </submittedName>
</protein>
<evidence type="ECO:0000259" key="1">
    <source>
        <dbReference type="Pfam" id="PF13976"/>
    </source>
</evidence>
<dbReference type="Pfam" id="PF13976">
    <property type="entry name" value="gag_pre-integrs"/>
    <property type="match status" value="1"/>
</dbReference>
<name>A0A699IPY5_TANCI</name>